<dbReference type="RefSeq" id="WP_313831847.1">
    <property type="nucleotide sequence ID" value="NZ_JAQOUE010000001.1"/>
</dbReference>
<evidence type="ECO:0000313" key="2">
    <source>
        <dbReference type="Proteomes" id="UP001250932"/>
    </source>
</evidence>
<dbReference type="SUPFAM" id="SSF102198">
    <property type="entry name" value="Putative cyclase"/>
    <property type="match status" value="1"/>
</dbReference>
<name>A0ABU3K558_9BACT</name>
<comment type="caution">
    <text evidence="1">The sequence shown here is derived from an EMBL/GenBank/DDBJ whole genome shotgun (WGS) entry which is preliminary data.</text>
</comment>
<keyword evidence="2" id="KW-1185">Reference proteome</keyword>
<proteinExistence type="predicted"/>
<dbReference type="Proteomes" id="UP001250932">
    <property type="component" value="Unassembled WGS sequence"/>
</dbReference>
<protein>
    <submittedName>
        <fullName evidence="1">Cyclase family protein</fullName>
    </submittedName>
</protein>
<dbReference type="PANTHER" id="PTHR31118:SF12">
    <property type="entry name" value="CYCLASE-LIKE PROTEIN 2"/>
    <property type="match status" value="1"/>
</dbReference>
<sequence>MSCSPRKLLDITLPLSDRTLVFPGDLPPEIQRVSDLKQGNSLTVSRVSMGCHVGTHVDAPGHFLSQGMMVDELPLSCFYGQALVIGQEGKRIIDKADVEKKAIPPRHHIFFKTDNGTLLNGQVFLKERCVLSSQAAQYLTTLKPLSIGWDYYSLDSSENLDAFPAHTILAQANIPVFVCLQLRAIAEDLYEFSGFPIPLENVEGAPVRAILIRPEKE</sequence>
<evidence type="ECO:0000313" key="1">
    <source>
        <dbReference type="EMBL" id="MDT7041495.1"/>
    </source>
</evidence>
<dbReference type="InterPro" id="IPR007325">
    <property type="entry name" value="KFase/CYL"/>
</dbReference>
<dbReference type="EMBL" id="JAQOUE010000001">
    <property type="protein sequence ID" value="MDT7041495.1"/>
    <property type="molecule type" value="Genomic_DNA"/>
</dbReference>
<dbReference type="PANTHER" id="PTHR31118">
    <property type="entry name" value="CYCLASE-LIKE PROTEIN 2"/>
    <property type="match status" value="1"/>
</dbReference>
<dbReference type="Pfam" id="PF04199">
    <property type="entry name" value="Cyclase"/>
    <property type="match status" value="1"/>
</dbReference>
<organism evidence="1 2">
    <name type="scientific">Candidatus Nitronereus thalassa</name>
    <dbReference type="NCBI Taxonomy" id="3020898"/>
    <lineage>
        <taxon>Bacteria</taxon>
        <taxon>Pseudomonadati</taxon>
        <taxon>Nitrospirota</taxon>
        <taxon>Nitrospiria</taxon>
        <taxon>Nitrospirales</taxon>
        <taxon>Nitrospiraceae</taxon>
        <taxon>Candidatus Nitronereus</taxon>
    </lineage>
</organism>
<dbReference type="Gene3D" id="3.50.30.50">
    <property type="entry name" value="Putative cyclase"/>
    <property type="match status" value="1"/>
</dbReference>
<accession>A0ABU3K558</accession>
<reference evidence="1 2" key="1">
    <citation type="journal article" date="2023" name="ISME J.">
        <title>Cultivation and genomic characterization of novel and ubiquitous marine nitrite-oxidizing bacteria from the Nitrospirales.</title>
        <authorList>
            <person name="Mueller A.J."/>
            <person name="Daebeler A."/>
            <person name="Herbold C.W."/>
            <person name="Kirkegaard R.H."/>
            <person name="Daims H."/>
        </authorList>
    </citation>
    <scope>NUCLEOTIDE SEQUENCE [LARGE SCALE GENOMIC DNA]</scope>
    <source>
        <strain evidence="1 2">EB</strain>
    </source>
</reference>
<gene>
    <name evidence="1" type="ORF">PPG34_03985</name>
</gene>
<dbReference type="InterPro" id="IPR037175">
    <property type="entry name" value="KFase_sf"/>
</dbReference>